<evidence type="ECO:0000313" key="2">
    <source>
        <dbReference type="Proteomes" id="UP000041247"/>
    </source>
</evidence>
<proteinExistence type="predicted"/>
<dbReference type="RefSeq" id="WP_053840364.1">
    <property type="nucleotide sequence ID" value="NZ_CP076250.1"/>
</dbReference>
<reference evidence="1 2" key="1">
    <citation type="submission" date="2015-07" db="EMBL/GenBank/DDBJ databases">
        <authorList>
            <person name="Noorani M."/>
        </authorList>
    </citation>
    <scope>NUCLEOTIDE SEQUENCE [LARGE SCALE GENOMIC DNA]</scope>
    <source>
        <strain evidence="1">LMG728</strain>
    </source>
</reference>
<organism evidence="1 2">
    <name type="scientific">Xanthomonas graminis pv. poae</name>
    <dbReference type="NCBI Taxonomy" id="227946"/>
    <lineage>
        <taxon>Bacteria</taxon>
        <taxon>Pseudomonadati</taxon>
        <taxon>Pseudomonadota</taxon>
        <taxon>Gammaproteobacteria</taxon>
        <taxon>Lysobacterales</taxon>
        <taxon>Lysobacteraceae</taxon>
        <taxon>Xanthomonas</taxon>
        <taxon>Xanthomonas translucens group</taxon>
        <taxon>Xanthomonas graminis</taxon>
    </lineage>
</organism>
<accession>A0A0K2ZMG4</accession>
<dbReference type="AlphaFoldDB" id="A0A0K2ZMG4"/>
<dbReference type="EMBL" id="CXOK01000027">
    <property type="protein sequence ID" value="CTP86147.1"/>
    <property type="molecule type" value="Genomic_DNA"/>
</dbReference>
<sequence>MIAMQYNIALPADYDMAIIRRRIAAKGPLLDDLPGLLFKAYLNADRGDRALSSRSNLYAPFYLWRDAEAMRDFLASAAFRALTESFGRPAVQLWTVCAAQLRADLRGARYARREIVAIPDADPLETLGEREAERARDAVAAGALAAVSAYEPHGWNRLRLQLWRDLPPPSPEVGQAYAVGHVSMPASGG</sequence>
<dbReference type="Proteomes" id="UP000041247">
    <property type="component" value="Unassembled WGS sequence"/>
</dbReference>
<evidence type="ECO:0000313" key="1">
    <source>
        <dbReference type="EMBL" id="CTP86147.1"/>
    </source>
</evidence>
<dbReference type="InterPro" id="IPR032349">
    <property type="entry name" value="DUF4865"/>
</dbReference>
<evidence type="ECO:0008006" key="3">
    <source>
        <dbReference type="Google" id="ProtNLM"/>
    </source>
</evidence>
<gene>
    <name evidence="1" type="ORF">XTPLMG728_1126</name>
</gene>
<dbReference type="Pfam" id="PF16157">
    <property type="entry name" value="DUF4865"/>
    <property type="match status" value="1"/>
</dbReference>
<protein>
    <recommendedName>
        <fullName evidence="3">DUF4865 domain-containing protein</fullName>
    </recommendedName>
</protein>
<name>A0A0K2ZMG4_9XANT</name>